<keyword evidence="2" id="KW-0862">Zinc</keyword>
<evidence type="ECO:0000313" key="8">
    <source>
        <dbReference type="Proteomes" id="UP000053317"/>
    </source>
</evidence>
<evidence type="ECO:0000259" key="6">
    <source>
        <dbReference type="Pfam" id="PF04082"/>
    </source>
</evidence>
<dbReference type="InterPro" id="IPR007219">
    <property type="entry name" value="XnlR_reg_dom"/>
</dbReference>
<dbReference type="EMBL" id="LCWF01000083">
    <property type="protein sequence ID" value="KKY21625.1"/>
    <property type="molecule type" value="Genomic_DNA"/>
</dbReference>
<evidence type="ECO:0000256" key="2">
    <source>
        <dbReference type="ARBA" id="ARBA00022833"/>
    </source>
</evidence>
<dbReference type="GO" id="GO:0006351">
    <property type="term" value="P:DNA-templated transcription"/>
    <property type="evidence" value="ECO:0007669"/>
    <property type="project" value="InterPro"/>
</dbReference>
<keyword evidence="1" id="KW-0479">Metal-binding</keyword>
<keyword evidence="5" id="KW-0539">Nucleus</keyword>
<keyword evidence="4" id="KW-0804">Transcription</keyword>
<accession>A0A0G2GYB2</accession>
<evidence type="ECO:0000256" key="5">
    <source>
        <dbReference type="ARBA" id="ARBA00023242"/>
    </source>
</evidence>
<dbReference type="PANTHER" id="PTHR47660">
    <property type="entry name" value="TRANSCRIPTION FACTOR WITH C2H2 AND ZN(2)-CYS(6) DNA BINDING DOMAIN (EUROFUNG)-RELATED-RELATED"/>
    <property type="match status" value="1"/>
</dbReference>
<dbReference type="GO" id="GO:0003677">
    <property type="term" value="F:DNA binding"/>
    <property type="evidence" value="ECO:0007669"/>
    <property type="project" value="InterPro"/>
</dbReference>
<dbReference type="Proteomes" id="UP000053317">
    <property type="component" value="Unassembled WGS sequence"/>
</dbReference>
<dbReference type="Pfam" id="PF04082">
    <property type="entry name" value="Fungal_trans"/>
    <property type="match status" value="1"/>
</dbReference>
<protein>
    <submittedName>
        <fullName evidence="7">Putative c2h2 type zinc finger domain protein</fullName>
    </submittedName>
</protein>
<proteinExistence type="predicted"/>
<reference evidence="7 8" key="2">
    <citation type="submission" date="2015-05" db="EMBL/GenBank/DDBJ databases">
        <authorList>
            <person name="Morales-Cruz A."/>
            <person name="Amrine K.C."/>
            <person name="Cantu D."/>
        </authorList>
    </citation>
    <scope>NUCLEOTIDE SEQUENCE [LARGE SCALE GENOMIC DNA]</scope>
    <source>
        <strain evidence="7">UCRPC4</strain>
    </source>
</reference>
<dbReference type="PANTHER" id="PTHR47660:SF2">
    <property type="entry name" value="TRANSCRIPTION FACTOR WITH C2H2 AND ZN(2)-CYS(6) DNA BINDING DOMAIN (EUROFUNG)"/>
    <property type="match status" value="1"/>
</dbReference>
<keyword evidence="8" id="KW-1185">Reference proteome</keyword>
<dbReference type="OrthoDB" id="40579at2759"/>
<sequence>MDSLDWNSKTFNPEACRSSMLQAAAAQGEGTSLVAERSGSNEEDAFKDEVSLALPPMLPTKARRKPQTQVLRENLDYTSRDRILNLVIKNVQRENVEKIVRSFPATELYDDFMQHFFNESTRRTDDWIHAGTFRPNQCPAELLTPIIATGAVYQDQHVLRTIGYAMLEQVRRAIPKTVDLHHTMVKDLDIQQGYLLQLETRQYCANARKVEMAEAAFQQAVTMLRRNRQFRRCEYGTIFPTPLEDPETLEDMWKKWAKQEQKKRTVFHLLLHDVRAAFTFNTTPLIHFSELTLPLPESDYLWRANSAQEWAALYSRRSCLPPSRLPSLVDALQDITILSTNAEFLDLNYSMSIVIHGSASLIFQHRQIRTLQSQPNWHNPAVDSVAYTKCSSILNTILMAMKQLPPLRPEVMMMHAYHSSQLYISIEELHFVAGKADREDAVRAYESAKQWVDSPSSRYAAWYAAQVIRHARMAETRTIKDFLAVSLYHTALLLWTYGVLSRARTLAQTPRPPLNFIVMLDNDGSDSSQISEVQAFLHEGRGSPSIRHSKVGIAPLEDPTIVMDEIQTCIGVNWSSGPPELVKGTRRMISDLGAAAKMPTESRKSF</sequence>
<reference evidence="7 8" key="1">
    <citation type="submission" date="2015-05" db="EMBL/GenBank/DDBJ databases">
        <title>Distinctive expansion of gene families associated with plant cell wall degradation and secondary metabolism in the genomes of grapevine trunk pathogens.</title>
        <authorList>
            <person name="Lawrence D.P."/>
            <person name="Travadon R."/>
            <person name="Rolshausen P.E."/>
            <person name="Baumgartner K."/>
        </authorList>
    </citation>
    <scope>NUCLEOTIDE SEQUENCE [LARGE SCALE GENOMIC DNA]</scope>
    <source>
        <strain evidence="7">UCRPC4</strain>
    </source>
</reference>
<evidence type="ECO:0000256" key="3">
    <source>
        <dbReference type="ARBA" id="ARBA00023015"/>
    </source>
</evidence>
<dbReference type="AlphaFoldDB" id="A0A0G2GYB2"/>
<dbReference type="GO" id="GO:0008270">
    <property type="term" value="F:zinc ion binding"/>
    <property type="evidence" value="ECO:0007669"/>
    <property type="project" value="InterPro"/>
</dbReference>
<feature type="domain" description="Xylanolytic transcriptional activator regulatory" evidence="6">
    <location>
        <begin position="127"/>
        <end position="372"/>
    </location>
</feature>
<gene>
    <name evidence="7" type="ORF">UCRPC4_g03576</name>
</gene>
<evidence type="ECO:0000256" key="1">
    <source>
        <dbReference type="ARBA" id="ARBA00022723"/>
    </source>
</evidence>
<comment type="caution">
    <text evidence="7">The sequence shown here is derived from an EMBL/GenBank/DDBJ whole genome shotgun (WGS) entry which is preliminary data.</text>
</comment>
<evidence type="ECO:0000256" key="4">
    <source>
        <dbReference type="ARBA" id="ARBA00023163"/>
    </source>
</evidence>
<name>A0A0G2GYB2_PHACM</name>
<evidence type="ECO:0000313" key="7">
    <source>
        <dbReference type="EMBL" id="KKY21625.1"/>
    </source>
</evidence>
<keyword evidence="3" id="KW-0805">Transcription regulation</keyword>
<organism evidence="7 8">
    <name type="scientific">Phaeomoniella chlamydospora</name>
    <name type="common">Phaeoacremonium chlamydosporum</name>
    <dbReference type="NCBI Taxonomy" id="158046"/>
    <lineage>
        <taxon>Eukaryota</taxon>
        <taxon>Fungi</taxon>
        <taxon>Dikarya</taxon>
        <taxon>Ascomycota</taxon>
        <taxon>Pezizomycotina</taxon>
        <taxon>Eurotiomycetes</taxon>
        <taxon>Chaetothyriomycetidae</taxon>
        <taxon>Phaeomoniellales</taxon>
        <taxon>Phaeomoniellaceae</taxon>
        <taxon>Phaeomoniella</taxon>
    </lineage>
</organism>